<dbReference type="EMBL" id="MU150260">
    <property type="protein sequence ID" value="KAF9463681.1"/>
    <property type="molecule type" value="Genomic_DNA"/>
</dbReference>
<keyword evidence="3" id="KW-1185">Reference proteome</keyword>
<dbReference type="OrthoDB" id="2857942at2759"/>
<accession>A0A9P5Y9D0</accession>
<evidence type="ECO:0000313" key="2">
    <source>
        <dbReference type="EMBL" id="KAF9463681.1"/>
    </source>
</evidence>
<reference evidence="2" key="1">
    <citation type="submission" date="2020-11" db="EMBL/GenBank/DDBJ databases">
        <authorList>
            <consortium name="DOE Joint Genome Institute"/>
            <person name="Ahrendt S."/>
            <person name="Riley R."/>
            <person name="Andreopoulos W."/>
            <person name="Labutti K."/>
            <person name="Pangilinan J."/>
            <person name="Ruiz-Duenas F.J."/>
            <person name="Barrasa J.M."/>
            <person name="Sanchez-Garcia M."/>
            <person name="Camarero S."/>
            <person name="Miyauchi S."/>
            <person name="Serrano A."/>
            <person name="Linde D."/>
            <person name="Babiker R."/>
            <person name="Drula E."/>
            <person name="Ayuso-Fernandez I."/>
            <person name="Pacheco R."/>
            <person name="Padilla G."/>
            <person name="Ferreira P."/>
            <person name="Barriuso J."/>
            <person name="Kellner H."/>
            <person name="Castanera R."/>
            <person name="Alfaro M."/>
            <person name="Ramirez L."/>
            <person name="Pisabarro A.G."/>
            <person name="Kuo A."/>
            <person name="Tritt A."/>
            <person name="Lipzen A."/>
            <person name="He G."/>
            <person name="Yan M."/>
            <person name="Ng V."/>
            <person name="Cullen D."/>
            <person name="Martin F."/>
            <person name="Rosso M.-N."/>
            <person name="Henrissat B."/>
            <person name="Hibbett D."/>
            <person name="Martinez A.T."/>
            <person name="Grigoriev I.V."/>
        </authorList>
    </citation>
    <scope>NUCLEOTIDE SEQUENCE</scope>
    <source>
        <strain evidence="2">CBS 247.69</strain>
    </source>
</reference>
<dbReference type="AlphaFoldDB" id="A0A9P5Y9D0"/>
<organism evidence="2 3">
    <name type="scientific">Collybia nuda</name>
    <dbReference type="NCBI Taxonomy" id="64659"/>
    <lineage>
        <taxon>Eukaryota</taxon>
        <taxon>Fungi</taxon>
        <taxon>Dikarya</taxon>
        <taxon>Basidiomycota</taxon>
        <taxon>Agaricomycotina</taxon>
        <taxon>Agaricomycetes</taxon>
        <taxon>Agaricomycetidae</taxon>
        <taxon>Agaricales</taxon>
        <taxon>Tricholomatineae</taxon>
        <taxon>Clitocybaceae</taxon>
        <taxon>Collybia</taxon>
    </lineage>
</organism>
<name>A0A9P5Y9D0_9AGAR</name>
<evidence type="ECO:0000313" key="3">
    <source>
        <dbReference type="Proteomes" id="UP000807353"/>
    </source>
</evidence>
<proteinExistence type="predicted"/>
<feature type="signal peptide" evidence="1">
    <location>
        <begin position="1"/>
        <end position="20"/>
    </location>
</feature>
<feature type="chain" id="PRO_5040161937" evidence="1">
    <location>
        <begin position="21"/>
        <end position="172"/>
    </location>
</feature>
<comment type="caution">
    <text evidence="2">The sequence shown here is derived from an EMBL/GenBank/DDBJ whole genome shotgun (WGS) entry which is preliminary data.</text>
</comment>
<evidence type="ECO:0000256" key="1">
    <source>
        <dbReference type="SAM" id="SignalP"/>
    </source>
</evidence>
<sequence length="172" mass="18168">MHFSLIVTVAAAIAFANIQALEYRGYSSSTSCDGDSFSFNDDGALCSSLPTGFGLSVQFFGLPSGTQGQGYVEGGCTEFLFSVFGPGNKCWNGGGTPATHANWFHSPNGFGARGVDANVKNGTEKCNHPISFSYTDLNEQTKEVLIDATIEDHAEKIAALYAKKDYAGLAAL</sequence>
<dbReference type="Proteomes" id="UP000807353">
    <property type="component" value="Unassembled WGS sequence"/>
</dbReference>
<gene>
    <name evidence="2" type="ORF">BDZ94DRAFT_1297703</name>
</gene>
<keyword evidence="1" id="KW-0732">Signal</keyword>
<protein>
    <submittedName>
        <fullName evidence="2">Uncharacterized protein</fullName>
    </submittedName>
</protein>